<evidence type="ECO:0000313" key="2">
    <source>
        <dbReference type="EMBL" id="CCB62670.1"/>
    </source>
</evidence>
<accession>A0A438ET15</accession>
<proteinExistence type="predicted"/>
<name>A0A438ET15_VITVI</name>
<dbReference type="EMBL" id="QGNW01000017">
    <property type="protein sequence ID" value="RVX15782.1"/>
    <property type="molecule type" value="Genomic_DNA"/>
</dbReference>
<dbReference type="eggNOG" id="ENOG502S9CN">
    <property type="taxonomic scope" value="Eukaryota"/>
</dbReference>
<dbReference type="OrthoDB" id="1929004at2759"/>
<dbReference type="EMBL" id="QGNW01001190">
    <property type="protein sequence ID" value="RVW50891.1"/>
    <property type="molecule type" value="Genomic_DNA"/>
</dbReference>
<dbReference type="Pfam" id="PF10714">
    <property type="entry name" value="LEA_6"/>
    <property type="match status" value="1"/>
</dbReference>
<protein>
    <submittedName>
        <fullName evidence="3">Uncharacterized protein</fullName>
    </submittedName>
</protein>
<evidence type="ECO:0000313" key="4">
    <source>
        <dbReference type="EMBL" id="RVX15782.1"/>
    </source>
</evidence>
<sequence>MSKSGEQLRKKTEEEERAEEKASKLRGLPMESSPYLKYTDLEDYKRQGYGTEGHLEPKPNQGGGGTDAPTLAGTDLSKGPASVVDAAHRVGIP</sequence>
<dbReference type="AlphaFoldDB" id="A0A438ET15"/>
<keyword evidence="5" id="KW-1185">Reference proteome</keyword>
<organism evidence="3 6">
    <name type="scientific">Vitis vinifera</name>
    <name type="common">Grape</name>
    <dbReference type="NCBI Taxonomy" id="29760"/>
    <lineage>
        <taxon>Eukaryota</taxon>
        <taxon>Viridiplantae</taxon>
        <taxon>Streptophyta</taxon>
        <taxon>Embryophyta</taxon>
        <taxon>Tracheophyta</taxon>
        <taxon>Spermatophyta</taxon>
        <taxon>Magnoliopsida</taxon>
        <taxon>eudicotyledons</taxon>
        <taxon>Gunneridae</taxon>
        <taxon>Pentapetalae</taxon>
        <taxon>rosids</taxon>
        <taxon>Vitales</taxon>
        <taxon>Vitaceae</taxon>
        <taxon>Viteae</taxon>
        <taxon>Vitis</taxon>
    </lineage>
</organism>
<dbReference type="Proteomes" id="UP000009183">
    <property type="component" value="Chromosome 18"/>
</dbReference>
<dbReference type="Proteomes" id="UP000288805">
    <property type="component" value="Unassembled WGS sequence"/>
</dbReference>
<dbReference type="InterPro" id="IPR018930">
    <property type="entry name" value="LEA-18"/>
</dbReference>
<dbReference type="Gramene" id="Vitis18g00063.t01">
    <property type="protein sequence ID" value="Vitis18g00063.t01.CDS"/>
    <property type="gene ID" value="Vitis18g00063"/>
</dbReference>
<feature type="compositionally biased region" description="Basic and acidic residues" evidence="1">
    <location>
        <begin position="1"/>
        <end position="23"/>
    </location>
</feature>
<dbReference type="KEGG" id="vvi:104882448"/>
<feature type="region of interest" description="Disordered" evidence="1">
    <location>
        <begin position="1"/>
        <end position="93"/>
    </location>
</feature>
<dbReference type="EMBL" id="FN596759">
    <property type="protein sequence ID" value="CCB62670.1"/>
    <property type="molecule type" value="Genomic_DNA"/>
</dbReference>
<reference evidence="5" key="1">
    <citation type="journal article" date="2007" name="Nature">
        <title>The grapevine genome sequence suggests ancestral hexaploidization in major angiosperm phyla.</title>
        <authorList>
            <consortium name="The French-Italian Public Consortium for Grapevine Genome Characterization."/>
            <person name="Jaillon O."/>
            <person name="Aury J.-M."/>
            <person name="Noel B."/>
            <person name="Policriti A."/>
            <person name="Clepet C."/>
            <person name="Casagrande A."/>
            <person name="Choisne N."/>
            <person name="Aubourg S."/>
            <person name="Vitulo N."/>
            <person name="Jubin C."/>
            <person name="Vezzi A."/>
            <person name="Legeai F."/>
            <person name="Hugueney P."/>
            <person name="Dasilva C."/>
            <person name="Horner D."/>
            <person name="Mica E."/>
            <person name="Jublot D."/>
            <person name="Poulain J."/>
            <person name="Bruyere C."/>
            <person name="Billault A."/>
            <person name="Segurens B."/>
            <person name="Gouyvenoux M."/>
            <person name="Ugarte E."/>
            <person name="Cattonaro F."/>
            <person name="Anthouard V."/>
            <person name="Vico V."/>
            <person name="Del Fabbro C."/>
            <person name="Alaux M."/>
            <person name="Di Gaspero G."/>
            <person name="Dumas V."/>
            <person name="Felice N."/>
            <person name="Paillard S."/>
            <person name="Juman I."/>
            <person name="Moroldo M."/>
            <person name="Scalabrin S."/>
            <person name="Canaguier A."/>
            <person name="Le Clainche I."/>
            <person name="Malacrida G."/>
            <person name="Durand E."/>
            <person name="Pesole G."/>
            <person name="Laucou V."/>
            <person name="Chatelet P."/>
            <person name="Merdinoglu D."/>
            <person name="Delledonne M."/>
            <person name="Pezzotti M."/>
            <person name="Lecharny A."/>
            <person name="Scarpelli C."/>
            <person name="Artiguenave F."/>
            <person name="Pe M.E."/>
            <person name="Valle G."/>
            <person name="Morgante M."/>
            <person name="Caboche M."/>
            <person name="Adam-Blondon A.-F."/>
            <person name="Weissenbach J."/>
            <person name="Quetier F."/>
            <person name="Wincker P."/>
        </authorList>
    </citation>
    <scope>NUCLEOTIDE SEQUENCE [LARGE SCALE GENOMIC DNA]</scope>
    <source>
        <strain evidence="5">cv. Pinot noir / PN40024</strain>
    </source>
</reference>
<evidence type="ECO:0000313" key="5">
    <source>
        <dbReference type="Proteomes" id="UP000009183"/>
    </source>
</evidence>
<evidence type="ECO:0000313" key="6">
    <source>
        <dbReference type="Proteomes" id="UP000288805"/>
    </source>
</evidence>
<reference evidence="3 6" key="3">
    <citation type="journal article" date="2018" name="PLoS Genet.">
        <title>Population sequencing reveals clonal diversity and ancestral inbreeding in the grapevine cultivar Chardonnay.</title>
        <authorList>
            <person name="Roach M.J."/>
            <person name="Johnson D.L."/>
            <person name="Bohlmann J."/>
            <person name="van Vuuren H.J."/>
            <person name="Jones S.J."/>
            <person name="Pretorius I.S."/>
            <person name="Schmidt S.A."/>
            <person name="Borneman A.R."/>
        </authorList>
    </citation>
    <scope>NUCLEOTIDE SEQUENCE [LARGE SCALE GENOMIC DNA]</scope>
    <source>
        <strain evidence="6">cv. Chardonnay</strain>
        <strain evidence="3">I10V1</strain>
        <tissue evidence="3">Leaf</tissue>
    </source>
</reference>
<gene>
    <name evidence="2" type="ordered locus">VIT_18s0122g00820</name>
    <name evidence="4" type="ORF">CK203_005747</name>
    <name evidence="3" type="ORF">CK203_071356</name>
</gene>
<dbReference type="HOGENOM" id="CLU_177259_0_0_1"/>
<accession>F6I6V2</accession>
<dbReference type="PaxDb" id="29760-VIT_18s0122g00820.t01"/>
<dbReference type="STRING" id="29760.F6I6V2"/>
<evidence type="ECO:0000313" key="3">
    <source>
        <dbReference type="EMBL" id="RVW50891.1"/>
    </source>
</evidence>
<reference evidence="2" key="2">
    <citation type="submission" date="2011-05" db="EMBL/GenBank/DDBJ databases">
        <title>High quality assembly and annotation of grapevine genome.</title>
        <authorList>
            <person name="Vitulo N."/>
            <person name="Olivier J."/>
            <person name="Forcato C."/>
            <person name="Albiero A."/>
            <person name="D'Angelo M."/>
            <person name="Zimbello R."/>
            <person name="Schiavon R."/>
            <person name="Rigobello C."/>
            <person name="Policriti A."/>
            <person name="Clepet C."/>
            <person name="Casagrande A."/>
            <person name="Choisne N."/>
            <person name="Vezzi A."/>
            <person name="Hugueney P."/>
            <person name="Horner D."/>
            <person name="Mica E."/>
            <person name="Cattonaro F."/>
            <person name="Del Fabbro C."/>
            <person name="Alaux M."/>
            <person name="Di Gaspero G."/>
            <person name="Scalabrin S."/>
            <person name="Pesole G."/>
            <person name="Delledonne M."/>
            <person name="Pezzotti M."/>
            <person name="Pe E.M."/>
            <person name="Caboche M."/>
            <person name="Adam-Blondon A.-F."/>
            <person name="Weissenbach J."/>
            <person name="Quetier F."/>
            <person name="Wincker P."/>
            <person name="Morgante M."/>
            <person name="Valle G."/>
        </authorList>
    </citation>
    <scope>NUCLEOTIDE SEQUENCE</scope>
</reference>
<evidence type="ECO:0000256" key="1">
    <source>
        <dbReference type="SAM" id="MobiDB-lite"/>
    </source>
</evidence>